<sequence length="496" mass="56512">MNHLLIVIFCLTSLLGFSQIKVPGDFHNPIDKINDTTTLAMYSSTTSVDDGLRFNNVMFKTSHNNKYARGYNDGPVWKGEGLTLELHGGFSGKSGNLTYTLNPAIFLSENSGFPTPNLPSSVNIFGYQYSTQIDWVMRYGNKPFHKFHLGQSEVRLNFGKFFTSIGTQNYSVGPSTFNPILMSRQGAGFPHLILGVKPTYLSAKKNIGKLEANLMYGLLKESDYYDDNSSNDNRYFNAMFIAFSPSFLPELTIGFNKVLYKQTRFFQNQDLLSMLFIIDNGVINGDTLSQNDTFDQMASFTVDWNFQEVGFRVYLEFAKNDFTSDGGGIRPTAVEPEHSRGYTIGFEKILLKTKEKKLLINYEHTNLSYGHKPWRGVAPFYAHSVNRQGYTHDGQLIGAGIGPGGNSDHFNVLYKKEYISSFLLIQRIERDRDYFVNQIRNSNLHDIEYSITAGVQKQYEKYDLFIEGSLNYNYSRYYLLRDRSNRSFGFGGRLKL</sequence>
<dbReference type="Proteomes" id="UP000198393">
    <property type="component" value="Unassembled WGS sequence"/>
</dbReference>
<name>A0A239FSI4_EKHLU</name>
<dbReference type="OrthoDB" id="1293009at2"/>
<protein>
    <recommendedName>
        <fullName evidence="3">Capsule assembly protein Wzi</fullName>
    </recommendedName>
</protein>
<dbReference type="InterPro" id="IPR026950">
    <property type="entry name" value="Caps_assemb_Wzi"/>
</dbReference>
<evidence type="ECO:0008006" key="3">
    <source>
        <dbReference type="Google" id="ProtNLM"/>
    </source>
</evidence>
<keyword evidence="2" id="KW-1185">Reference proteome</keyword>
<reference evidence="1 2" key="1">
    <citation type="submission" date="2017-06" db="EMBL/GenBank/DDBJ databases">
        <authorList>
            <person name="Kim H.J."/>
            <person name="Triplett B.A."/>
        </authorList>
    </citation>
    <scope>NUCLEOTIDE SEQUENCE [LARGE SCALE GENOMIC DNA]</scope>
    <source>
        <strain evidence="1 2">DSM 19307</strain>
    </source>
</reference>
<organism evidence="1 2">
    <name type="scientific">Ekhidna lutea</name>
    <dbReference type="NCBI Taxonomy" id="447679"/>
    <lineage>
        <taxon>Bacteria</taxon>
        <taxon>Pseudomonadati</taxon>
        <taxon>Bacteroidota</taxon>
        <taxon>Cytophagia</taxon>
        <taxon>Cytophagales</taxon>
        <taxon>Reichenbachiellaceae</taxon>
        <taxon>Ekhidna</taxon>
    </lineage>
</organism>
<accession>A0A239FSI4</accession>
<dbReference type="EMBL" id="FZPD01000001">
    <property type="protein sequence ID" value="SNS58814.1"/>
    <property type="molecule type" value="Genomic_DNA"/>
</dbReference>
<evidence type="ECO:0000313" key="1">
    <source>
        <dbReference type="EMBL" id="SNS58814.1"/>
    </source>
</evidence>
<gene>
    <name evidence="1" type="ORF">SAMN05421640_0777</name>
</gene>
<dbReference type="AlphaFoldDB" id="A0A239FSI4"/>
<evidence type="ECO:0000313" key="2">
    <source>
        <dbReference type="Proteomes" id="UP000198393"/>
    </source>
</evidence>
<proteinExistence type="predicted"/>
<dbReference type="Gene3D" id="2.40.160.130">
    <property type="entry name" value="Capsule assembly protein Wzi"/>
    <property type="match status" value="1"/>
</dbReference>
<dbReference type="Pfam" id="PF14052">
    <property type="entry name" value="Caps_assemb_Wzi"/>
    <property type="match status" value="1"/>
</dbReference>
<dbReference type="InterPro" id="IPR038636">
    <property type="entry name" value="Wzi_sf"/>
</dbReference>
<dbReference type="RefSeq" id="WP_089355521.1">
    <property type="nucleotide sequence ID" value="NZ_FZPD01000001.1"/>
</dbReference>